<evidence type="ECO:0000313" key="2">
    <source>
        <dbReference type="Proteomes" id="UP000612899"/>
    </source>
</evidence>
<gene>
    <name evidence="1" type="ORF">Rhe02_21810</name>
</gene>
<accession>A0A8J3Q652</accession>
<protein>
    <recommendedName>
        <fullName evidence="3">DUF2332 domain-containing protein</fullName>
    </recommendedName>
</protein>
<name>A0A8J3Q652_9ACTN</name>
<reference evidence="1" key="1">
    <citation type="submission" date="2021-01" db="EMBL/GenBank/DDBJ databases">
        <title>Whole genome shotgun sequence of Rhizocola hellebori NBRC 109834.</title>
        <authorList>
            <person name="Komaki H."/>
            <person name="Tamura T."/>
        </authorList>
    </citation>
    <scope>NUCLEOTIDE SEQUENCE</scope>
    <source>
        <strain evidence="1">NBRC 109834</strain>
    </source>
</reference>
<dbReference type="InterPro" id="IPR011200">
    <property type="entry name" value="UCP012608"/>
</dbReference>
<organism evidence="1 2">
    <name type="scientific">Rhizocola hellebori</name>
    <dbReference type="NCBI Taxonomy" id="1392758"/>
    <lineage>
        <taxon>Bacteria</taxon>
        <taxon>Bacillati</taxon>
        <taxon>Actinomycetota</taxon>
        <taxon>Actinomycetes</taxon>
        <taxon>Micromonosporales</taxon>
        <taxon>Micromonosporaceae</taxon>
        <taxon>Rhizocola</taxon>
    </lineage>
</organism>
<proteinExistence type="predicted"/>
<sequence>MGMNGLPQDGVDLAITYRTFATREAAGHCAIYETLCLGVAGDPELLARIGTLPLPKRQPNLLLASARWHGGPMDSYPRFRAWVLENWEQVATTMAQRRTQTNEAARMDTIQPVLATLPQPLALLEVGASAGLCLYPDDPNVEVVWRAGIDLNPLSVANPDDVRWLECLVWPSQPHRLQRLRQAVEIARRNPPLLVQGDLNHDLDPLVEQAPKDATLVVFHTAVLAYVQPAQRVAFAAKMHALHGHWVSNEAPGVINDVVAPPGLNVLALDGTPVAFTGPHGQVFQWI</sequence>
<evidence type="ECO:0008006" key="3">
    <source>
        <dbReference type="Google" id="ProtNLM"/>
    </source>
</evidence>
<dbReference type="AlphaFoldDB" id="A0A8J3Q652"/>
<dbReference type="Proteomes" id="UP000612899">
    <property type="component" value="Unassembled WGS sequence"/>
</dbReference>
<comment type="caution">
    <text evidence="1">The sequence shown here is derived from an EMBL/GenBank/DDBJ whole genome shotgun (WGS) entry which is preliminary data.</text>
</comment>
<dbReference type="Pfam" id="PF10094">
    <property type="entry name" value="DUF2332"/>
    <property type="match status" value="2"/>
</dbReference>
<dbReference type="EMBL" id="BONY01000011">
    <property type="protein sequence ID" value="GIH04114.1"/>
    <property type="molecule type" value="Genomic_DNA"/>
</dbReference>
<evidence type="ECO:0000313" key="1">
    <source>
        <dbReference type="EMBL" id="GIH04114.1"/>
    </source>
</evidence>
<keyword evidence="2" id="KW-1185">Reference proteome</keyword>